<dbReference type="Proteomes" id="UP000789595">
    <property type="component" value="Unassembled WGS sequence"/>
</dbReference>
<dbReference type="PANTHER" id="PTHR43364:SF4">
    <property type="entry name" value="NAD(P)-LINKED OXIDOREDUCTASE SUPERFAMILY PROTEIN"/>
    <property type="match status" value="1"/>
</dbReference>
<dbReference type="EMBL" id="HBIW01022629">
    <property type="protein sequence ID" value="CAE0704058.1"/>
    <property type="molecule type" value="Transcribed_RNA"/>
</dbReference>
<dbReference type="AlphaFoldDB" id="A0A7S4ECL0"/>
<evidence type="ECO:0000259" key="2">
    <source>
        <dbReference type="Pfam" id="PF00248"/>
    </source>
</evidence>
<dbReference type="Gene3D" id="3.20.20.100">
    <property type="entry name" value="NADP-dependent oxidoreductase domain"/>
    <property type="match status" value="1"/>
</dbReference>
<evidence type="ECO:0000256" key="1">
    <source>
        <dbReference type="ARBA" id="ARBA00023002"/>
    </source>
</evidence>
<evidence type="ECO:0000313" key="3">
    <source>
        <dbReference type="EMBL" id="CAE0704058.1"/>
    </source>
</evidence>
<dbReference type="InterPro" id="IPR050523">
    <property type="entry name" value="AKR_Detox_Biosynth"/>
</dbReference>
<accession>A0A7S4ECL0</accession>
<reference evidence="3" key="1">
    <citation type="submission" date="2021-01" db="EMBL/GenBank/DDBJ databases">
        <authorList>
            <person name="Corre E."/>
            <person name="Pelletier E."/>
            <person name="Niang G."/>
            <person name="Scheremetjew M."/>
            <person name="Finn R."/>
            <person name="Kale V."/>
            <person name="Holt S."/>
            <person name="Cochrane G."/>
            <person name="Meng A."/>
            <person name="Brown T."/>
            <person name="Cohen L."/>
        </authorList>
    </citation>
    <scope>NUCLEOTIDE SEQUENCE</scope>
    <source>
        <strain evidence="3">CCMP1756</strain>
    </source>
</reference>
<feature type="domain" description="NADP-dependent oxidoreductase" evidence="2">
    <location>
        <begin position="36"/>
        <end position="347"/>
    </location>
</feature>
<dbReference type="InterPro" id="IPR023210">
    <property type="entry name" value="NADP_OxRdtase_dom"/>
</dbReference>
<protein>
    <recommendedName>
        <fullName evidence="2">NADP-dependent oxidoreductase domain-containing protein</fullName>
    </recommendedName>
</protein>
<dbReference type="GO" id="GO:0016491">
    <property type="term" value="F:oxidoreductase activity"/>
    <property type="evidence" value="ECO:0007669"/>
    <property type="project" value="UniProtKB-KW"/>
</dbReference>
<sequence>MTRMRCRWTLITTASALAPRWQPRSLGQTDLKTQVPLGIGTWQAGNRLLYDYSPARDAALLEAWSSAAKNGVSYFDSGDSYGTGELEGNAESLLGRFSETTANVCVHTKLATYPWRLRAEDFVAACEESGRRTGGVALVGQHWSAESYGLGFLQDPAVYRGLAACVTRGLARGVGLSNLGPRGLRRGVDAVNAAGAPVATHQTQFSLLCRAPLEDGSFDVADDCGVTSVGYSPLCLGLLSGRYTAAYAAALGRRGADASRLPNGIRGFLFRTQLPKLADLLGALEAVANEKGATVGQVSLAWCLRARGRDKAPPLALVGARTPDMVRDALGALRLDLSPSDVESLAATAARCPQAQVNAFQTK</sequence>
<organism evidence="3">
    <name type="scientific">Pelagomonas calceolata</name>
    <dbReference type="NCBI Taxonomy" id="35677"/>
    <lineage>
        <taxon>Eukaryota</taxon>
        <taxon>Sar</taxon>
        <taxon>Stramenopiles</taxon>
        <taxon>Ochrophyta</taxon>
        <taxon>Pelagophyceae</taxon>
        <taxon>Pelagomonadales</taxon>
        <taxon>Pelagomonadaceae</taxon>
        <taxon>Pelagomonas</taxon>
    </lineage>
</organism>
<keyword evidence="5" id="KW-1185">Reference proteome</keyword>
<name>A0A7S4ECL0_9STRA</name>
<evidence type="ECO:0000313" key="5">
    <source>
        <dbReference type="Proteomes" id="UP000789595"/>
    </source>
</evidence>
<dbReference type="OrthoDB" id="2310150at2759"/>
<keyword evidence="1" id="KW-0560">Oxidoreductase</keyword>
<dbReference type="InterPro" id="IPR036812">
    <property type="entry name" value="NAD(P)_OxRdtase_dom_sf"/>
</dbReference>
<gene>
    <name evidence="3" type="ORF">PCAL00307_LOCUS19506</name>
    <name evidence="4" type="ORF">PECAL_1P33660</name>
</gene>
<dbReference type="SUPFAM" id="SSF51430">
    <property type="entry name" value="NAD(P)-linked oxidoreductase"/>
    <property type="match status" value="1"/>
</dbReference>
<proteinExistence type="predicted"/>
<reference evidence="4" key="2">
    <citation type="submission" date="2021-11" db="EMBL/GenBank/DDBJ databases">
        <authorList>
            <consortium name="Genoscope - CEA"/>
            <person name="William W."/>
        </authorList>
    </citation>
    <scope>NUCLEOTIDE SEQUENCE</scope>
</reference>
<dbReference type="Pfam" id="PF00248">
    <property type="entry name" value="Aldo_ket_red"/>
    <property type="match status" value="1"/>
</dbReference>
<dbReference type="PANTHER" id="PTHR43364">
    <property type="entry name" value="NADH-SPECIFIC METHYLGLYOXAL REDUCTASE-RELATED"/>
    <property type="match status" value="1"/>
</dbReference>
<evidence type="ECO:0000313" key="4">
    <source>
        <dbReference type="EMBL" id="CAH0366854.1"/>
    </source>
</evidence>
<dbReference type="EMBL" id="CAKKNE010000001">
    <property type="protein sequence ID" value="CAH0366854.1"/>
    <property type="molecule type" value="Genomic_DNA"/>
</dbReference>